<proteinExistence type="inferred from homology"/>
<dbReference type="GO" id="GO:0032039">
    <property type="term" value="C:integrator complex"/>
    <property type="evidence" value="ECO:0007669"/>
    <property type="project" value="TreeGrafter"/>
</dbReference>
<dbReference type="GO" id="GO:0051642">
    <property type="term" value="P:centrosome localization"/>
    <property type="evidence" value="ECO:0007669"/>
    <property type="project" value="TreeGrafter"/>
</dbReference>
<dbReference type="STRING" id="6186.A0A183KL47"/>
<dbReference type="Pfam" id="PF10221">
    <property type="entry name" value="Mat89Bb"/>
    <property type="match status" value="2"/>
</dbReference>
<evidence type="ECO:0000256" key="5">
    <source>
        <dbReference type="ARBA" id="ARBA00022776"/>
    </source>
</evidence>
<dbReference type="PANTHER" id="PTHR12955:SF1">
    <property type="entry name" value="INTEGRATOR COMPLEX SUBUNIT 13"/>
    <property type="match status" value="1"/>
</dbReference>
<dbReference type="GO" id="GO:0005737">
    <property type="term" value="C:cytoplasm"/>
    <property type="evidence" value="ECO:0007669"/>
    <property type="project" value="UniProtKB-SubCell"/>
</dbReference>
<sequence length="277" mass="31504">MEADQYNGKTVLVINHTHMVSCFAGDELNLDAGVKFVNTKVIFQKSIWSNLVEAVIQYCRVVFDIFSTEKPISIVTFDDEEKIHSIWLNEDQNLDTIWNIFSQEGPPKISSLNFLERGLLPGLSSASHLLQMLTPRQKEINSGENKGRVVVLSMSMGYLIIPNARHRFFYHKLLATSHELYQGLMRLAECHYNLSSTLVQDIPMKEEANVNSGSSMYGVEILHRAEVHDMLKRRGIYEKLLVRTDSENNKSISRPHSGFSKTLGIKWVTPKTSDTSE</sequence>
<keyword evidence="6" id="KW-0539">Nucleus</keyword>
<reference evidence="9" key="1">
    <citation type="submission" date="2016-06" db="UniProtKB">
        <authorList>
            <consortium name="WormBaseParasite"/>
        </authorList>
    </citation>
    <scope>IDENTIFICATION</scope>
</reference>
<name>A0A183KL47_9TREM</name>
<dbReference type="GO" id="GO:0007346">
    <property type="term" value="P:regulation of mitotic cell cycle"/>
    <property type="evidence" value="ECO:0007669"/>
    <property type="project" value="TreeGrafter"/>
</dbReference>
<dbReference type="InterPro" id="IPR019355">
    <property type="entry name" value="Cell_cycle_regulator_Mat89Bb"/>
</dbReference>
<keyword evidence="3" id="KW-0963">Cytoplasm</keyword>
<protein>
    <submittedName>
        <fullName evidence="9">Protein asunder</fullName>
    </submittedName>
</protein>
<keyword evidence="7" id="KW-0131">Cell cycle</keyword>
<keyword evidence="5" id="KW-0498">Mitosis</keyword>
<keyword evidence="4" id="KW-0132">Cell division</keyword>
<evidence type="ECO:0000256" key="4">
    <source>
        <dbReference type="ARBA" id="ARBA00022618"/>
    </source>
</evidence>
<evidence type="ECO:0000256" key="7">
    <source>
        <dbReference type="ARBA" id="ARBA00023306"/>
    </source>
</evidence>
<evidence type="ECO:0000256" key="3">
    <source>
        <dbReference type="ARBA" id="ARBA00022490"/>
    </source>
</evidence>
<evidence type="ECO:0000313" key="9">
    <source>
        <dbReference type="WBParaSite" id="SCUD_0001576301-mRNA-1"/>
    </source>
</evidence>
<dbReference type="AlphaFoldDB" id="A0A183KL47"/>
<organism evidence="9">
    <name type="scientific">Schistosoma curassoni</name>
    <dbReference type="NCBI Taxonomy" id="6186"/>
    <lineage>
        <taxon>Eukaryota</taxon>
        <taxon>Metazoa</taxon>
        <taxon>Spiralia</taxon>
        <taxon>Lophotrochozoa</taxon>
        <taxon>Platyhelminthes</taxon>
        <taxon>Trematoda</taxon>
        <taxon>Digenea</taxon>
        <taxon>Strigeidida</taxon>
        <taxon>Schistosomatoidea</taxon>
        <taxon>Schistosomatidae</taxon>
        <taxon>Schistosoma</taxon>
    </lineage>
</organism>
<evidence type="ECO:0000256" key="2">
    <source>
        <dbReference type="ARBA" id="ARBA00004496"/>
    </source>
</evidence>
<evidence type="ECO:0000256" key="1">
    <source>
        <dbReference type="ARBA" id="ARBA00004123"/>
    </source>
</evidence>
<evidence type="ECO:0000256" key="6">
    <source>
        <dbReference type="ARBA" id="ARBA00023242"/>
    </source>
</evidence>
<dbReference type="GO" id="GO:0051301">
    <property type="term" value="P:cell division"/>
    <property type="evidence" value="ECO:0007669"/>
    <property type="project" value="UniProtKB-KW"/>
</dbReference>
<evidence type="ECO:0000256" key="8">
    <source>
        <dbReference type="ARBA" id="ARBA00061603"/>
    </source>
</evidence>
<comment type="similarity">
    <text evidence="8">Belongs to the Integrator subunit 13 family.</text>
</comment>
<accession>A0A183KL47</accession>
<comment type="subcellular location">
    <subcellularLocation>
        <location evidence="2">Cytoplasm</location>
    </subcellularLocation>
    <subcellularLocation>
        <location evidence="1">Nucleus</location>
    </subcellularLocation>
</comment>
<dbReference type="PANTHER" id="PTHR12955">
    <property type="entry name" value="SARCOMA ANTIGEN NY-SAR-95-RELATED"/>
    <property type="match status" value="1"/>
</dbReference>
<dbReference type="WBParaSite" id="SCUD_0001576301-mRNA-1">
    <property type="protein sequence ID" value="SCUD_0001576301-mRNA-1"/>
    <property type="gene ID" value="SCUD_0001576301"/>
</dbReference>